<protein>
    <submittedName>
        <fullName evidence="1">Uncharacterized protein</fullName>
    </submittedName>
</protein>
<proteinExistence type="predicted"/>
<sequence>MGLIAVTSLLIAGHIQAIALLAVFKSVTPVVFIVRKFCVPLLQFVFCDDGCEKTDDYWDYIGIHYTAP</sequence>
<dbReference type="EMBL" id="GBXM01030183">
    <property type="protein sequence ID" value="JAH78394.1"/>
    <property type="molecule type" value="Transcribed_RNA"/>
</dbReference>
<reference evidence="1" key="1">
    <citation type="submission" date="2014-11" db="EMBL/GenBank/DDBJ databases">
        <authorList>
            <person name="Amaro Gonzalez C."/>
        </authorList>
    </citation>
    <scope>NUCLEOTIDE SEQUENCE</scope>
</reference>
<name>A0A0E9VJT9_ANGAN</name>
<dbReference type="AlphaFoldDB" id="A0A0E9VJT9"/>
<reference evidence="1" key="2">
    <citation type="journal article" date="2015" name="Fish Shellfish Immunol.">
        <title>Early steps in the European eel (Anguilla anguilla)-Vibrio vulnificus interaction in the gills: Role of the RtxA13 toxin.</title>
        <authorList>
            <person name="Callol A."/>
            <person name="Pajuelo D."/>
            <person name="Ebbesson L."/>
            <person name="Teles M."/>
            <person name="MacKenzie S."/>
            <person name="Amaro C."/>
        </authorList>
    </citation>
    <scope>NUCLEOTIDE SEQUENCE</scope>
</reference>
<accession>A0A0E9VJT9</accession>
<evidence type="ECO:0000313" key="1">
    <source>
        <dbReference type="EMBL" id="JAH78394.1"/>
    </source>
</evidence>
<organism evidence="1">
    <name type="scientific">Anguilla anguilla</name>
    <name type="common">European freshwater eel</name>
    <name type="synonym">Muraena anguilla</name>
    <dbReference type="NCBI Taxonomy" id="7936"/>
    <lineage>
        <taxon>Eukaryota</taxon>
        <taxon>Metazoa</taxon>
        <taxon>Chordata</taxon>
        <taxon>Craniata</taxon>
        <taxon>Vertebrata</taxon>
        <taxon>Euteleostomi</taxon>
        <taxon>Actinopterygii</taxon>
        <taxon>Neopterygii</taxon>
        <taxon>Teleostei</taxon>
        <taxon>Anguilliformes</taxon>
        <taxon>Anguillidae</taxon>
        <taxon>Anguilla</taxon>
    </lineage>
</organism>